<dbReference type="InterPro" id="IPR005467">
    <property type="entry name" value="His_kinase_dom"/>
</dbReference>
<dbReference type="CDD" id="cd00075">
    <property type="entry name" value="HATPase"/>
    <property type="match status" value="1"/>
</dbReference>
<dbReference type="EC" id="2.7.13.3" evidence="2"/>
<evidence type="ECO:0000256" key="1">
    <source>
        <dbReference type="ARBA" id="ARBA00000085"/>
    </source>
</evidence>
<protein>
    <recommendedName>
        <fullName evidence="2">histidine kinase</fullName>
        <ecNumber evidence="2">2.7.13.3</ecNumber>
    </recommendedName>
</protein>
<feature type="domain" description="Histidine kinase" evidence="7">
    <location>
        <begin position="1"/>
        <end position="201"/>
    </location>
</feature>
<dbReference type="PRINTS" id="PR00344">
    <property type="entry name" value="BCTRLSENSOR"/>
</dbReference>
<dbReference type="InterPro" id="IPR050736">
    <property type="entry name" value="Sensor_HK_Regulatory"/>
</dbReference>
<evidence type="ECO:0000256" key="4">
    <source>
        <dbReference type="ARBA" id="ARBA00022679"/>
    </source>
</evidence>
<proteinExistence type="predicted"/>
<reference evidence="8" key="1">
    <citation type="submission" date="2020-05" db="EMBL/GenBank/DDBJ databases">
        <authorList>
            <person name="Chiriac C."/>
            <person name="Salcher M."/>
            <person name="Ghai R."/>
            <person name="Kavagutti S V."/>
        </authorList>
    </citation>
    <scope>NUCLEOTIDE SEQUENCE</scope>
</reference>
<gene>
    <name evidence="8" type="ORF">UFOPK2370_01088</name>
</gene>
<keyword evidence="4" id="KW-0808">Transferase</keyword>
<evidence type="ECO:0000256" key="2">
    <source>
        <dbReference type="ARBA" id="ARBA00012438"/>
    </source>
</evidence>
<keyword evidence="5" id="KW-0418">Kinase</keyword>
<dbReference type="GO" id="GO:0004673">
    <property type="term" value="F:protein histidine kinase activity"/>
    <property type="evidence" value="ECO:0007669"/>
    <property type="project" value="UniProtKB-EC"/>
</dbReference>
<sequence>MGALKKKADIDEAMGRIENESIRMSELVENLLALARMDETFELTKTKHDLAKLAALSIRDAGANGSKNEFALVDLAGKTLSADFKLDAAVDASAIRQVLTNLLVNAVKFSDPKDRIEIALAEASGKAVIEVRDHGEGIPKALRDKVFERFYRADNSRNRETGGSGLGLSIVKTIVTRHGGDVKALETPGGGATFRITLPLK</sequence>
<dbReference type="InterPro" id="IPR004358">
    <property type="entry name" value="Sig_transdc_His_kin-like_C"/>
</dbReference>
<evidence type="ECO:0000256" key="3">
    <source>
        <dbReference type="ARBA" id="ARBA00022553"/>
    </source>
</evidence>
<organism evidence="8">
    <name type="scientific">freshwater metagenome</name>
    <dbReference type="NCBI Taxonomy" id="449393"/>
    <lineage>
        <taxon>unclassified sequences</taxon>
        <taxon>metagenomes</taxon>
        <taxon>ecological metagenomes</taxon>
    </lineage>
</organism>
<keyword evidence="6" id="KW-0902">Two-component regulatory system</keyword>
<evidence type="ECO:0000259" key="7">
    <source>
        <dbReference type="PROSITE" id="PS50109"/>
    </source>
</evidence>
<accession>A0A6J6P2G6</accession>
<dbReference type="InterPro" id="IPR036890">
    <property type="entry name" value="HATPase_C_sf"/>
</dbReference>
<dbReference type="GO" id="GO:0000160">
    <property type="term" value="P:phosphorelay signal transduction system"/>
    <property type="evidence" value="ECO:0007669"/>
    <property type="project" value="UniProtKB-KW"/>
</dbReference>
<dbReference type="PANTHER" id="PTHR43711:SF28">
    <property type="entry name" value="SENSOR HISTIDINE KINASE YXDK"/>
    <property type="match status" value="1"/>
</dbReference>
<dbReference type="Pfam" id="PF02518">
    <property type="entry name" value="HATPase_c"/>
    <property type="match status" value="1"/>
</dbReference>
<keyword evidence="3" id="KW-0597">Phosphoprotein</keyword>
<evidence type="ECO:0000256" key="6">
    <source>
        <dbReference type="ARBA" id="ARBA00023012"/>
    </source>
</evidence>
<name>A0A6J6P2G6_9ZZZZ</name>
<dbReference type="SMART" id="SM00387">
    <property type="entry name" value="HATPase_c"/>
    <property type="match status" value="1"/>
</dbReference>
<dbReference type="PROSITE" id="PS50109">
    <property type="entry name" value="HIS_KIN"/>
    <property type="match status" value="1"/>
</dbReference>
<dbReference type="InterPro" id="IPR003594">
    <property type="entry name" value="HATPase_dom"/>
</dbReference>
<comment type="catalytic activity">
    <reaction evidence="1">
        <text>ATP + protein L-histidine = ADP + protein N-phospho-L-histidine.</text>
        <dbReference type="EC" id="2.7.13.3"/>
    </reaction>
</comment>
<dbReference type="EMBL" id="CAEZXK010000039">
    <property type="protein sequence ID" value="CAB4693089.1"/>
    <property type="molecule type" value="Genomic_DNA"/>
</dbReference>
<dbReference type="Gene3D" id="3.30.565.10">
    <property type="entry name" value="Histidine kinase-like ATPase, C-terminal domain"/>
    <property type="match status" value="1"/>
</dbReference>
<dbReference type="PANTHER" id="PTHR43711">
    <property type="entry name" value="TWO-COMPONENT HISTIDINE KINASE"/>
    <property type="match status" value="1"/>
</dbReference>
<dbReference type="SUPFAM" id="SSF55874">
    <property type="entry name" value="ATPase domain of HSP90 chaperone/DNA topoisomerase II/histidine kinase"/>
    <property type="match status" value="1"/>
</dbReference>
<dbReference type="AlphaFoldDB" id="A0A6J6P2G6"/>
<evidence type="ECO:0000256" key="5">
    <source>
        <dbReference type="ARBA" id="ARBA00022777"/>
    </source>
</evidence>
<evidence type="ECO:0000313" key="8">
    <source>
        <dbReference type="EMBL" id="CAB4693089.1"/>
    </source>
</evidence>
<dbReference type="FunFam" id="3.30.565.10:FF:000006">
    <property type="entry name" value="Sensor histidine kinase WalK"/>
    <property type="match status" value="1"/>
</dbReference>